<keyword evidence="2" id="KW-1185">Reference proteome</keyword>
<dbReference type="EMBL" id="JANRMS010000587">
    <property type="protein sequence ID" value="KAJ3537318.1"/>
    <property type="molecule type" value="Genomic_DNA"/>
</dbReference>
<protein>
    <submittedName>
        <fullName evidence="1">Uncharacterized protein</fullName>
    </submittedName>
</protein>
<organism evidence="1 2">
    <name type="scientific">Fusarium decemcellulare</name>
    <dbReference type="NCBI Taxonomy" id="57161"/>
    <lineage>
        <taxon>Eukaryota</taxon>
        <taxon>Fungi</taxon>
        <taxon>Dikarya</taxon>
        <taxon>Ascomycota</taxon>
        <taxon>Pezizomycotina</taxon>
        <taxon>Sordariomycetes</taxon>
        <taxon>Hypocreomycetidae</taxon>
        <taxon>Hypocreales</taxon>
        <taxon>Nectriaceae</taxon>
        <taxon>Fusarium</taxon>
        <taxon>Fusarium decemcellulare species complex</taxon>
    </lineage>
</organism>
<evidence type="ECO:0000313" key="1">
    <source>
        <dbReference type="EMBL" id="KAJ3537318.1"/>
    </source>
</evidence>
<reference evidence="1" key="1">
    <citation type="submission" date="2022-08" db="EMBL/GenBank/DDBJ databases">
        <title>Genome Sequence of Fusarium decemcellulare.</title>
        <authorList>
            <person name="Buettner E."/>
        </authorList>
    </citation>
    <scope>NUCLEOTIDE SEQUENCE</scope>
    <source>
        <strain evidence="1">Babe19</strain>
    </source>
</reference>
<accession>A0ACC1SD99</accession>
<evidence type="ECO:0000313" key="2">
    <source>
        <dbReference type="Proteomes" id="UP001148629"/>
    </source>
</evidence>
<name>A0ACC1SD99_9HYPO</name>
<proteinExistence type="predicted"/>
<gene>
    <name evidence="1" type="ORF">NM208_g6362</name>
</gene>
<sequence>MSATIQPGFSGHLLKTCQICFNLKIRCEKTQDSELCDRCLRLGKTCIFNPARRRPRNTGKPRSDKLEVRSKARRDSKSPSSSRAITPDAPGDIFNADASLDPFERGILSLETGAALLDQFRTRMTPYFPFVVFSKDVSIEELNSQHPCACLAALAAASHADAPTQKELGNLFKQVVGAKMVNGNFNHLDLLRGLLIHLAWAHYQPRPKRYTQLLHLATSIVSDLRLDRPRRPKLWAVEGGRDRNEPDWGPDEMRALAGAYYLSSSSSVVLQKSRHMSYTAYISRCCEHLGLLNQYPTDKYLAYIIELQKLIEKVEDIVSKTSITDNALQFFAESQQIAQECAEIKTTLPFPLSDSPPLLLQLHMLELLLSQSSPRGTPFGLDKFQSNPNLMEDQGALIEWLSASMSAARSLISVILILPHGEETAMSNMGWIMTHCGLSLAVRLDLIAAKGSISGSTQHLRRFLDMPHTLRQIVLRLEARAGDATGDDHPFEGLAKRGRRLEEWYLDQVSRQAAASASTDSPQVSEHSGMTMGTEMMPVSDPSPYPNNWVGGPNWTQGPELDMSTFLFADPVDFPGNFGVWN</sequence>
<dbReference type="Proteomes" id="UP001148629">
    <property type="component" value="Unassembled WGS sequence"/>
</dbReference>
<comment type="caution">
    <text evidence="1">The sequence shown here is derived from an EMBL/GenBank/DDBJ whole genome shotgun (WGS) entry which is preliminary data.</text>
</comment>